<dbReference type="InterPro" id="IPR027417">
    <property type="entry name" value="P-loop_NTPase"/>
</dbReference>
<evidence type="ECO:0000313" key="1">
    <source>
        <dbReference type="EMBL" id="MBD3322931.1"/>
    </source>
</evidence>
<evidence type="ECO:0000313" key="2">
    <source>
        <dbReference type="Proteomes" id="UP000649604"/>
    </source>
</evidence>
<organism evidence="1 2">
    <name type="scientific">candidate division KSB3 bacterium</name>
    <dbReference type="NCBI Taxonomy" id="2044937"/>
    <lineage>
        <taxon>Bacteria</taxon>
        <taxon>candidate division KSB3</taxon>
    </lineage>
</organism>
<dbReference type="SUPFAM" id="SSF52540">
    <property type="entry name" value="P-loop containing nucleoside triphosphate hydrolases"/>
    <property type="match status" value="1"/>
</dbReference>
<evidence type="ECO:0008006" key="3">
    <source>
        <dbReference type="Google" id="ProtNLM"/>
    </source>
</evidence>
<dbReference type="AlphaFoldDB" id="A0A9D5JSS0"/>
<name>A0A9D5JSS0_9BACT</name>
<accession>A0A9D5JSS0</accession>
<dbReference type="EMBL" id="WJJP01000001">
    <property type="protein sequence ID" value="MBD3322931.1"/>
    <property type="molecule type" value="Genomic_DNA"/>
</dbReference>
<gene>
    <name evidence="1" type="ORF">GF339_00005</name>
</gene>
<dbReference type="Proteomes" id="UP000649604">
    <property type="component" value="Unassembled WGS sequence"/>
</dbReference>
<proteinExistence type="predicted"/>
<dbReference type="Gene3D" id="3.40.50.300">
    <property type="entry name" value="P-loop containing nucleotide triphosphate hydrolases"/>
    <property type="match status" value="1"/>
</dbReference>
<protein>
    <recommendedName>
        <fullName evidence="3">Sulfotransferase domain-containing protein</fullName>
    </recommendedName>
</protein>
<comment type="caution">
    <text evidence="1">The sequence shown here is derived from an EMBL/GenBank/DDBJ whole genome shotgun (WGS) entry which is preliminary data.</text>
</comment>
<sequence length="292" mass="35440">MKLRYVTIHVRNTMIITDRFVMIHFPKTGTTFCRRAMKQLYKSIVSFKHATTRFEWFLFKTGLKRKPQIQFLALPDIRTKKKFGELTEHGTVSQIPAVYSDLPIVSVTRNPFERCVSMYEYRAWQRPPWLNFSYKKYFPNYPDLSFTEYMQLYFHYGSGPYASLPRAVKRFDVGGHTIHFIMFYAYRPYEVLEALDDDYIEQEGFSRDLAPVEFLHTENLNQELHDFFLRYGFRTEQVRFILDMEKKNVSRPKGRDWRNYFTQDLFDLVRYKERMLFKIFPQYLQPFDDYIL</sequence>
<reference evidence="1" key="1">
    <citation type="submission" date="2019-11" db="EMBL/GenBank/DDBJ databases">
        <title>Microbial mats filling the niche in hypersaline microbial mats.</title>
        <authorList>
            <person name="Wong H.L."/>
            <person name="Macleod F.I."/>
            <person name="White R.A. III"/>
            <person name="Burns B.P."/>
        </authorList>
    </citation>
    <scope>NUCLEOTIDE SEQUENCE</scope>
    <source>
        <strain evidence="1">Rbin_158</strain>
    </source>
</reference>